<feature type="region of interest" description="Disordered" evidence="1">
    <location>
        <begin position="1"/>
        <end position="44"/>
    </location>
</feature>
<evidence type="ECO:0000256" key="1">
    <source>
        <dbReference type="SAM" id="MobiDB-lite"/>
    </source>
</evidence>
<dbReference type="KEGG" id="fcy:FRACYDRAFT_256144"/>
<feature type="compositionally biased region" description="Polar residues" evidence="1">
    <location>
        <begin position="1"/>
        <end position="39"/>
    </location>
</feature>
<feature type="compositionally biased region" description="Basic and acidic residues" evidence="1">
    <location>
        <begin position="183"/>
        <end position="193"/>
    </location>
</feature>
<evidence type="ECO:0000313" key="3">
    <source>
        <dbReference type="Proteomes" id="UP000095751"/>
    </source>
</evidence>
<reference evidence="2 3" key="1">
    <citation type="submission" date="2016-09" db="EMBL/GenBank/DDBJ databases">
        <title>Extensive genetic diversity and differential bi-allelic expression allows diatom success in the polar Southern Ocean.</title>
        <authorList>
            <consortium name="DOE Joint Genome Institute"/>
            <person name="Mock T."/>
            <person name="Otillar R.P."/>
            <person name="Strauss J."/>
            <person name="Dupont C."/>
            <person name="Frickenhaus S."/>
            <person name="Maumus F."/>
            <person name="Mcmullan M."/>
            <person name="Sanges R."/>
            <person name="Schmutz J."/>
            <person name="Toseland A."/>
            <person name="Valas R."/>
            <person name="Veluchamy A."/>
            <person name="Ward B.J."/>
            <person name="Allen A."/>
            <person name="Barry K."/>
            <person name="Falciatore A."/>
            <person name="Ferrante M."/>
            <person name="Fortunato A.E."/>
            <person name="Gloeckner G."/>
            <person name="Gruber A."/>
            <person name="Hipkin R."/>
            <person name="Janech M."/>
            <person name="Kroth P."/>
            <person name="Leese F."/>
            <person name="Lindquist E."/>
            <person name="Lyon B.R."/>
            <person name="Martin J."/>
            <person name="Mayer C."/>
            <person name="Parker M."/>
            <person name="Quesneville H."/>
            <person name="Raymond J."/>
            <person name="Uhlig C."/>
            <person name="Valentin K.U."/>
            <person name="Worden A.Z."/>
            <person name="Armbrust E.V."/>
            <person name="Bowler C."/>
            <person name="Green B."/>
            <person name="Moulton V."/>
            <person name="Van Oosterhout C."/>
            <person name="Grigoriev I."/>
        </authorList>
    </citation>
    <scope>NUCLEOTIDE SEQUENCE [LARGE SCALE GENOMIC DNA]</scope>
    <source>
        <strain evidence="2 3">CCMP1102</strain>
    </source>
</reference>
<dbReference type="AlphaFoldDB" id="A0A1E7EJS1"/>
<dbReference type="EMBL" id="KV784425">
    <property type="protein sequence ID" value="OEU06140.1"/>
    <property type="molecule type" value="Genomic_DNA"/>
</dbReference>
<organism evidence="2 3">
    <name type="scientific">Fragilariopsis cylindrus CCMP1102</name>
    <dbReference type="NCBI Taxonomy" id="635003"/>
    <lineage>
        <taxon>Eukaryota</taxon>
        <taxon>Sar</taxon>
        <taxon>Stramenopiles</taxon>
        <taxon>Ochrophyta</taxon>
        <taxon>Bacillariophyta</taxon>
        <taxon>Bacillariophyceae</taxon>
        <taxon>Bacillariophycidae</taxon>
        <taxon>Bacillariales</taxon>
        <taxon>Bacillariaceae</taxon>
        <taxon>Fragilariopsis</taxon>
    </lineage>
</organism>
<dbReference type="Proteomes" id="UP000095751">
    <property type="component" value="Unassembled WGS sequence"/>
</dbReference>
<protein>
    <submittedName>
        <fullName evidence="2">Uncharacterized protein</fullName>
    </submittedName>
</protein>
<feature type="compositionally biased region" description="Low complexity" evidence="1">
    <location>
        <begin position="218"/>
        <end position="228"/>
    </location>
</feature>
<name>A0A1E7EJS1_9STRA</name>
<evidence type="ECO:0000313" key="2">
    <source>
        <dbReference type="EMBL" id="OEU06140.1"/>
    </source>
</evidence>
<sequence>MSPQQRQPPGTPSRSPLATVTSSAVKSSHSQTTPRSRCTQRPLGMTSKQENILEDCLAAQREVNKGLFDNIGESNKILGDNAGESNKNISRMLDIAFSPGLTPKQESILEDLIAAQREANKILGDNIGQANKILGDNIGQGNDDLRRMLDIHFNVNSEAIAESTAVSLAAIRAAVTEMLSPDRSAKRSNENHVHTSSVAASHACASQDDQSGLPCASTTPVTVTAPPVQQYSSFGSTSSGIAAPAGSVAPSGGDSSH</sequence>
<accession>A0A1E7EJS1</accession>
<gene>
    <name evidence="2" type="ORF">FRACYDRAFT_256144</name>
</gene>
<keyword evidence="3" id="KW-1185">Reference proteome</keyword>
<proteinExistence type="predicted"/>
<feature type="compositionally biased region" description="Low complexity" evidence="1">
    <location>
        <begin position="238"/>
        <end position="257"/>
    </location>
</feature>
<feature type="region of interest" description="Disordered" evidence="1">
    <location>
        <begin position="181"/>
        <end position="257"/>
    </location>
</feature>
<dbReference type="InParanoid" id="A0A1E7EJS1"/>